<reference evidence="2 3" key="1">
    <citation type="submission" date="2020-05" db="EMBL/GenBank/DDBJ databases">
        <title>Complete closed genome sequence of Defluviicoccus vanus.</title>
        <authorList>
            <person name="Bessarab I."/>
            <person name="Arumugam K."/>
            <person name="Maszenan A.M."/>
            <person name="Seviour R.J."/>
            <person name="Williams R.B."/>
        </authorList>
    </citation>
    <scope>NUCLEOTIDE SEQUENCE [LARGE SCALE GENOMIC DNA]</scope>
    <source>
        <strain evidence="2 3">Ben 114</strain>
    </source>
</reference>
<dbReference type="RefSeq" id="WP_190261698.1">
    <property type="nucleotide sequence ID" value="NZ_CP053923.1"/>
</dbReference>
<evidence type="ECO:0000313" key="3">
    <source>
        <dbReference type="Proteomes" id="UP000516369"/>
    </source>
</evidence>
<dbReference type="Gene3D" id="3.90.950.20">
    <property type="entry name" value="CinA-like"/>
    <property type="match status" value="1"/>
</dbReference>
<dbReference type="InterPro" id="IPR036653">
    <property type="entry name" value="CinA-like_C"/>
</dbReference>
<protein>
    <submittedName>
        <fullName evidence="2">CinA family protein</fullName>
    </submittedName>
</protein>
<dbReference type="KEGG" id="dvn:HQ394_01350"/>
<dbReference type="NCBIfam" id="TIGR00199">
    <property type="entry name" value="PncC_domain"/>
    <property type="match status" value="1"/>
</dbReference>
<evidence type="ECO:0000313" key="2">
    <source>
        <dbReference type="EMBL" id="QNT68254.1"/>
    </source>
</evidence>
<accession>A0A7H1MXR8</accession>
<name>A0A7H1MXR8_9PROT</name>
<dbReference type="EMBL" id="CP053923">
    <property type="protein sequence ID" value="QNT68254.1"/>
    <property type="molecule type" value="Genomic_DNA"/>
</dbReference>
<dbReference type="Proteomes" id="UP000516369">
    <property type="component" value="Chromosome"/>
</dbReference>
<keyword evidence="3" id="KW-1185">Reference proteome</keyword>
<organism evidence="2 3">
    <name type="scientific">Defluviicoccus vanus</name>
    <dbReference type="NCBI Taxonomy" id="111831"/>
    <lineage>
        <taxon>Bacteria</taxon>
        <taxon>Pseudomonadati</taxon>
        <taxon>Pseudomonadota</taxon>
        <taxon>Alphaproteobacteria</taxon>
        <taxon>Rhodospirillales</taxon>
        <taxon>Rhodospirillaceae</taxon>
        <taxon>Defluviicoccus</taxon>
    </lineage>
</organism>
<dbReference type="AlphaFoldDB" id="A0A7H1MXR8"/>
<proteinExistence type="predicted"/>
<dbReference type="SUPFAM" id="SSF142433">
    <property type="entry name" value="CinA-like"/>
    <property type="match status" value="1"/>
</dbReference>
<sequence>MFDATDLAEAEAILERCRRQRIKLATAESCTGGLIGALLTAIPGSSDVFERGFITYSNEAKTALLDVSAELLRREGAVNEAVARAMAEGALARSQAQLVVAVTGIAGPGGGSAARPVGLVYMAATMRGMDTVAERHLFAGDRTGVRIATVRSACKLLLTILARSAA</sequence>
<dbReference type="Pfam" id="PF02464">
    <property type="entry name" value="CinA"/>
    <property type="match status" value="1"/>
</dbReference>
<gene>
    <name evidence="2" type="ORF">HQ394_01350</name>
</gene>
<dbReference type="InterPro" id="IPR008136">
    <property type="entry name" value="CinA_C"/>
</dbReference>
<evidence type="ECO:0000259" key="1">
    <source>
        <dbReference type="Pfam" id="PF02464"/>
    </source>
</evidence>
<feature type="domain" description="CinA C-terminal" evidence="1">
    <location>
        <begin position="10"/>
        <end position="159"/>
    </location>
</feature>